<evidence type="ECO:0000313" key="2">
    <source>
        <dbReference type="Proteomes" id="UP000027195"/>
    </source>
</evidence>
<reference evidence="2" key="1">
    <citation type="journal article" date="2014" name="Proc. Natl. Acad. Sci. U.S.A.">
        <title>Extensive sampling of basidiomycete genomes demonstrates inadequacy of the white-rot/brown-rot paradigm for wood decay fungi.</title>
        <authorList>
            <person name="Riley R."/>
            <person name="Salamov A.A."/>
            <person name="Brown D.W."/>
            <person name="Nagy L.G."/>
            <person name="Floudas D."/>
            <person name="Held B.W."/>
            <person name="Levasseur A."/>
            <person name="Lombard V."/>
            <person name="Morin E."/>
            <person name="Otillar R."/>
            <person name="Lindquist E.A."/>
            <person name="Sun H."/>
            <person name="LaButti K.M."/>
            <person name="Schmutz J."/>
            <person name="Jabbour D."/>
            <person name="Luo H."/>
            <person name="Baker S.E."/>
            <person name="Pisabarro A.G."/>
            <person name="Walton J.D."/>
            <person name="Blanchette R.A."/>
            <person name="Henrissat B."/>
            <person name="Martin F."/>
            <person name="Cullen D."/>
            <person name="Hibbett D.S."/>
            <person name="Grigoriev I.V."/>
        </authorList>
    </citation>
    <scope>NUCLEOTIDE SEQUENCE [LARGE SCALE GENOMIC DNA]</scope>
    <source>
        <strain evidence="2">FD-172 SS1</strain>
    </source>
</reference>
<protein>
    <submittedName>
        <fullName evidence="1">Uncharacterized protein</fullName>
    </submittedName>
</protein>
<dbReference type="HOGENOM" id="CLU_2084463_0_0_1"/>
<sequence length="117" mass="12582">MSQLHSRALQCWEFIFAVCTPQCHDLIPASPSLMTSISHPLISHSHCSRPCHSFSQPLAAPASSLALAALSSHPSPTLATLILRPLIIVFHSHGSCPCHSFLQPLPISGPLKALIYV</sequence>
<accession>A0A067MQC7</accession>
<dbReference type="AlphaFoldDB" id="A0A067MQC7"/>
<dbReference type="EMBL" id="KL198025">
    <property type="protein sequence ID" value="KDQ16890.1"/>
    <property type="molecule type" value="Genomic_DNA"/>
</dbReference>
<organism evidence="1 2">
    <name type="scientific">Botryobasidium botryosum (strain FD-172 SS1)</name>
    <dbReference type="NCBI Taxonomy" id="930990"/>
    <lineage>
        <taxon>Eukaryota</taxon>
        <taxon>Fungi</taxon>
        <taxon>Dikarya</taxon>
        <taxon>Basidiomycota</taxon>
        <taxon>Agaricomycotina</taxon>
        <taxon>Agaricomycetes</taxon>
        <taxon>Cantharellales</taxon>
        <taxon>Botryobasidiaceae</taxon>
        <taxon>Botryobasidium</taxon>
    </lineage>
</organism>
<keyword evidence="2" id="KW-1185">Reference proteome</keyword>
<gene>
    <name evidence="1" type="ORF">BOTBODRAFT_172513</name>
</gene>
<proteinExistence type="predicted"/>
<dbReference type="Proteomes" id="UP000027195">
    <property type="component" value="Unassembled WGS sequence"/>
</dbReference>
<name>A0A067MQC7_BOTB1</name>
<evidence type="ECO:0000313" key="1">
    <source>
        <dbReference type="EMBL" id="KDQ16890.1"/>
    </source>
</evidence>
<dbReference type="InParanoid" id="A0A067MQC7"/>